<keyword evidence="5 7" id="KW-0472">Membrane</keyword>
<comment type="similarity">
    <text evidence="6">Belongs to the ABC-4 integral membrane protein family.</text>
</comment>
<name>R4U2L7_9MOLU</name>
<dbReference type="Pfam" id="PF02687">
    <property type="entry name" value="FtsX"/>
    <property type="match status" value="2"/>
</dbReference>
<evidence type="ECO:0000256" key="2">
    <source>
        <dbReference type="ARBA" id="ARBA00022475"/>
    </source>
</evidence>
<evidence type="ECO:0000256" key="6">
    <source>
        <dbReference type="ARBA" id="ARBA00038076"/>
    </source>
</evidence>
<dbReference type="OrthoDB" id="393409at2"/>
<dbReference type="PANTHER" id="PTHR30572:SF4">
    <property type="entry name" value="ABC TRANSPORTER PERMEASE YTRF"/>
    <property type="match status" value="1"/>
</dbReference>
<feature type="transmembrane region" description="Helical" evidence="7">
    <location>
        <begin position="479"/>
        <end position="505"/>
    </location>
</feature>
<proteinExistence type="inferred from homology"/>
<dbReference type="InterPro" id="IPR050250">
    <property type="entry name" value="Macrolide_Exporter_MacB"/>
</dbReference>
<evidence type="ECO:0000313" key="9">
    <source>
        <dbReference type="EMBL" id="AGM25612.1"/>
    </source>
</evidence>
<evidence type="ECO:0000256" key="5">
    <source>
        <dbReference type="ARBA" id="ARBA00023136"/>
    </source>
</evidence>
<keyword evidence="10" id="KW-1185">Reference proteome</keyword>
<evidence type="ECO:0000313" key="10">
    <source>
        <dbReference type="Proteomes" id="UP000013963"/>
    </source>
</evidence>
<feature type="transmembrane region" description="Helical" evidence="7">
    <location>
        <begin position="385"/>
        <end position="405"/>
    </location>
</feature>
<dbReference type="Proteomes" id="UP000013963">
    <property type="component" value="Chromosome"/>
</dbReference>
<gene>
    <name evidence="9" type="ORF">SSYRP_v1c00160</name>
</gene>
<dbReference type="GO" id="GO:0005886">
    <property type="term" value="C:plasma membrane"/>
    <property type="evidence" value="ECO:0007669"/>
    <property type="project" value="UniProtKB-SubCell"/>
</dbReference>
<protein>
    <submittedName>
        <fullName evidence="9">ABC transporter permease</fullName>
    </submittedName>
</protein>
<keyword evidence="3 7" id="KW-0812">Transmembrane</keyword>
<dbReference type="KEGG" id="ssyr:SSYRP_v1c00160"/>
<keyword evidence="4 7" id="KW-1133">Transmembrane helix</keyword>
<feature type="domain" description="ABC3 transporter permease C-terminal" evidence="8">
    <location>
        <begin position="1253"/>
        <end position="1372"/>
    </location>
</feature>
<feature type="transmembrane region" description="Helical" evidence="7">
    <location>
        <begin position="20"/>
        <end position="39"/>
    </location>
</feature>
<dbReference type="PANTHER" id="PTHR30572">
    <property type="entry name" value="MEMBRANE COMPONENT OF TRANSPORTER-RELATED"/>
    <property type="match status" value="1"/>
</dbReference>
<accession>R4U2L7</accession>
<dbReference type="PATRIC" id="fig|1276229.3.peg.16"/>
<dbReference type="STRING" id="1276229.SSYRP_v1c00160"/>
<feature type="transmembrane region" description="Helical" evidence="7">
    <location>
        <begin position="1251"/>
        <end position="1275"/>
    </location>
</feature>
<keyword evidence="2" id="KW-1003">Cell membrane</keyword>
<dbReference type="eggNOG" id="COG0577">
    <property type="taxonomic scope" value="Bacteria"/>
</dbReference>
<evidence type="ECO:0000256" key="1">
    <source>
        <dbReference type="ARBA" id="ARBA00004651"/>
    </source>
</evidence>
<feature type="transmembrane region" description="Helical" evidence="7">
    <location>
        <begin position="433"/>
        <end position="459"/>
    </location>
</feature>
<comment type="subcellular location">
    <subcellularLocation>
        <location evidence="1">Cell membrane</location>
        <topology evidence="1">Multi-pass membrane protein</topology>
    </subcellularLocation>
</comment>
<evidence type="ECO:0000256" key="3">
    <source>
        <dbReference type="ARBA" id="ARBA00022692"/>
    </source>
</evidence>
<dbReference type="RefSeq" id="WP_016340274.1">
    <property type="nucleotide sequence ID" value="NC_021284.1"/>
</dbReference>
<feature type="transmembrane region" description="Helical" evidence="7">
    <location>
        <begin position="557"/>
        <end position="578"/>
    </location>
</feature>
<feature type="domain" description="ABC3 transporter permease C-terminal" evidence="8">
    <location>
        <begin position="388"/>
        <end position="501"/>
    </location>
</feature>
<sequence length="1380" mass="156035">MRGFKLLFKNNFRNTTKNKIQFFGLIVLVFLTSLIFTIVEVSKQRVEQVYNNFISEKMSNQHDFIVDFSETSYIQGEKDPFLQITDLEKRQNAIVDYLAKSEEIKKMGLDFKYNRVEARTFNLKDNKIIKAVTLNPQQAVDKFVVAEGMPLDVYAKYLESIRGETNHWTYLTPEFAKNNNIKINDIIRLQADIYGTTIKVADSEIKPVDLSQFVGKDINEWLPNSNYSSTAWFRVVGFGQSADFITPIIDSTHPFPNMKNEGIAYVNPKLFGLSKEKITVEGKEYDVDSFKIADQVLAAESNFDREIYYAGKFNANGSLADKENLSKELNQFLNTQASQKIGLKSYYEKTLLSGEPVLTFKTDTTYKFANRTVYFTTALNGFITGSYILIALILIISFFVLILVLRRQIETTGPQNGLLRALGYRRRYIIWSYLSYPLMIALAGGALGYLLGISAQFFVKLIFGSYFNLPYTGFPFAPWALVTSVVIIFTMLLLVTIISATLMMVKKTPLELIKKEDSFSAGRIKRAVKKMFSFRNTFDSRFQAVQLSNSLGKMAGVSLTMIISTAMITGSLMIPIMLTNNIDYSYAGNNYNTLVEYNSPVYNLPTTFMKTYDPTQQPWRTSDSALEKTNMTKNGNQYIADFENGTINSENYAPTYDASEMRSLAYRNISKEFLKSNKLSVLGTDNETISNAICRSTWKDYADYGLQSLSKKTVLNFLESPTQALEHVRELEQYRLFYWKYRNTVALDIKREPYFNGNAISLYNGKPELNDILKENLFAQEDFAREFNEQPTIISLEDNHLRPAIEKPLADSFLIPLQSGNAESFINSVKKPMFYLFDWIYSYFVNNVNQCFTQGVYTKAPQTIQAKIKTAFNDPTKNFNLSFGVVPFNPLTDDRGTMLEATTKNTKFKIYGIAESFKNQNLINSNDKGNLNDLLFNNSDGIVINQTLSRTLGLKTGDTIDFAAITKLLTNNDDKGYQADNILNSWDASAVTGNYDDGKASGTMGKMLFNEENKYKNRYIGNGQANDEILKSTLDINDPTSTTPTVLNQKVVNGDLLLKSNAINQSFKIVGVTNQYGAAKAWINNTKAEELLGFDQTRNYLLRLFMNEWSNSILNSSVFNLSQSYKTALQKLEEFIANNKDTKPAELWDNFVKTFNNSDLAVDWIKVFNNEYPIFNYKTSNSKTIDDVEYGLSTIQSFGDYSFYGLNGGSRNEGDNNVTYPSYANNAFANLLPIAEAKKILADIILAVNSILIFIIVISFILSFMIIILTSNVIIAENRTIIATMKVLGYKNSYITKLVIGMYIPVIIIMTIAGFGFGWLGLVIGNSILTSIGLALPLILNFWIPIVAIGSGLGLYLLAYLISWFNMNKIKPLIAIMEDN</sequence>
<dbReference type="HOGENOM" id="CLU_255567_0_0_14"/>
<dbReference type="GO" id="GO:0022857">
    <property type="term" value="F:transmembrane transporter activity"/>
    <property type="evidence" value="ECO:0007669"/>
    <property type="project" value="TreeGrafter"/>
</dbReference>
<organism evidence="9 10">
    <name type="scientific">Spiroplasma syrphidicola EA-1</name>
    <dbReference type="NCBI Taxonomy" id="1276229"/>
    <lineage>
        <taxon>Bacteria</taxon>
        <taxon>Bacillati</taxon>
        <taxon>Mycoplasmatota</taxon>
        <taxon>Mollicutes</taxon>
        <taxon>Entomoplasmatales</taxon>
        <taxon>Spiroplasmataceae</taxon>
        <taxon>Spiroplasma</taxon>
    </lineage>
</organism>
<evidence type="ECO:0000259" key="8">
    <source>
        <dbReference type="Pfam" id="PF02687"/>
    </source>
</evidence>
<dbReference type="EMBL" id="CP005078">
    <property type="protein sequence ID" value="AGM25612.1"/>
    <property type="molecule type" value="Genomic_DNA"/>
</dbReference>
<evidence type="ECO:0000256" key="4">
    <source>
        <dbReference type="ARBA" id="ARBA00022989"/>
    </source>
</evidence>
<dbReference type="InterPro" id="IPR003838">
    <property type="entry name" value="ABC3_permease_C"/>
</dbReference>
<feature type="transmembrane region" description="Helical" evidence="7">
    <location>
        <begin position="1342"/>
        <end position="1362"/>
    </location>
</feature>
<evidence type="ECO:0000256" key="7">
    <source>
        <dbReference type="SAM" id="Phobius"/>
    </source>
</evidence>
<reference evidence="9 10" key="1">
    <citation type="journal article" date="2013" name="Genome Biol. Evol.">
        <title>Complete genomes of two dipteran-associated spiroplasmas provided insights into the origin, dynamics, and impacts of viral invasion in spiroplasma.</title>
        <authorList>
            <person name="Ku C."/>
            <person name="Lo W.S."/>
            <person name="Chen L.L."/>
            <person name="Kuo C.H."/>
        </authorList>
    </citation>
    <scope>NUCLEOTIDE SEQUENCE [LARGE SCALE GENOMIC DNA]</scope>
    <source>
        <strain evidence="9">EA-1</strain>
    </source>
</reference>
<feature type="transmembrane region" description="Helical" evidence="7">
    <location>
        <begin position="1295"/>
        <end position="1322"/>
    </location>
</feature>